<dbReference type="InterPro" id="IPR051354">
    <property type="entry name" value="Transposase_27_IS1"/>
</dbReference>
<dbReference type="GO" id="GO:0004803">
    <property type="term" value="F:transposase activity"/>
    <property type="evidence" value="ECO:0007669"/>
    <property type="project" value="InterPro"/>
</dbReference>
<dbReference type="PANTHER" id="PTHR33293:SF2">
    <property type="entry name" value="TRANSPOSASE"/>
    <property type="match status" value="1"/>
</dbReference>
<evidence type="ECO:0000313" key="2">
    <source>
        <dbReference type="Proteomes" id="UP000243753"/>
    </source>
</evidence>
<gene>
    <name evidence="1" type="ORF">CGC54_06830</name>
</gene>
<dbReference type="GO" id="GO:0003677">
    <property type="term" value="F:DNA binding"/>
    <property type="evidence" value="ECO:0007669"/>
    <property type="project" value="InterPro"/>
</dbReference>
<reference evidence="2" key="1">
    <citation type="submission" date="2017-06" db="EMBL/GenBank/DDBJ databases">
        <title>Capnocytophaga spp. assemblies.</title>
        <authorList>
            <person name="Gulvik C.A."/>
        </authorList>
    </citation>
    <scope>NUCLEOTIDE SEQUENCE [LARGE SCALE GENOMIC DNA]</scope>
    <source>
        <strain evidence="2">H3936</strain>
    </source>
</reference>
<dbReference type="PANTHER" id="PTHR33293">
    <property type="entry name" value="INSERTION ELEMENT IS1 1 PROTEIN INSB-RELATED"/>
    <property type="match status" value="1"/>
</dbReference>
<dbReference type="EMBL" id="CP022389">
    <property type="protein sequence ID" value="ATA94064.1"/>
    <property type="molecule type" value="Genomic_DNA"/>
</dbReference>
<dbReference type="GO" id="GO:0006313">
    <property type="term" value="P:DNA transposition"/>
    <property type="evidence" value="ECO:0007669"/>
    <property type="project" value="InterPro"/>
</dbReference>
<dbReference type="InterPro" id="IPR005063">
    <property type="entry name" value="Transposase_27"/>
</dbReference>
<proteinExistence type="predicted"/>
<dbReference type="NCBIfam" id="NF033558">
    <property type="entry name" value="transpos_IS1"/>
    <property type="match status" value="1"/>
</dbReference>
<organism evidence="1 2">
    <name type="scientific">Capnocytophaga canimorsus</name>
    <dbReference type="NCBI Taxonomy" id="28188"/>
    <lineage>
        <taxon>Bacteria</taxon>
        <taxon>Pseudomonadati</taxon>
        <taxon>Bacteroidota</taxon>
        <taxon>Flavobacteriia</taxon>
        <taxon>Flavobacteriales</taxon>
        <taxon>Flavobacteriaceae</taxon>
        <taxon>Capnocytophaga</taxon>
    </lineage>
</organism>
<dbReference type="AlphaFoldDB" id="A0AAC9Z353"/>
<accession>A0AAC9Z353</accession>
<dbReference type="Proteomes" id="UP000243753">
    <property type="component" value="Chromosome"/>
</dbReference>
<evidence type="ECO:0000313" key="1">
    <source>
        <dbReference type="EMBL" id="ATA94064.1"/>
    </source>
</evidence>
<name>A0AAC9Z353_9FLAO</name>
<dbReference type="Pfam" id="PF03400">
    <property type="entry name" value="DDE_Tnp_IS1"/>
    <property type="match status" value="1"/>
</dbReference>
<protein>
    <submittedName>
        <fullName evidence="1">IS1 family transposase</fullName>
    </submittedName>
</protein>
<sequence>MDCPICKSKNKIKNGIIKGVQRYKCKDCGRNYTVAHKSTAKLPSQRRLGLMMYLEGLSFHSIGRILGISHVAVMNWVKKYGSQLEEIKNEKPISVVEIDELHSYVQSKKYCWIWIAVDREGKRYLDFVVGNRGTETGLKLWERINQEETKAYCTDYWKSYKEFIPAEKHVQTKAETYTVESYNSRIRHYLARFRRKTKCYTKLYMMIYSLKLLMLKLNNELSILNY</sequence>